<keyword evidence="1" id="KW-1133">Transmembrane helix</keyword>
<keyword evidence="1" id="KW-0472">Membrane</keyword>
<comment type="caution">
    <text evidence="2">The sequence shown here is derived from an EMBL/GenBank/DDBJ whole genome shotgun (WGS) entry which is preliminary data.</text>
</comment>
<proteinExistence type="predicted"/>
<dbReference type="RefSeq" id="WP_049665601.1">
    <property type="nucleotide sequence ID" value="NZ_LFXJ01000005.1"/>
</dbReference>
<accession>A0A0K9FE09</accession>
<sequence length="64" mass="7355">MKQVSIIGIIFTIGILIFLKIFLDSIPRVNEPITNIFVFVGFVFIAIIYGMSRIKKNNEHTLEK</sequence>
<keyword evidence="1" id="KW-0812">Transmembrane</keyword>
<feature type="transmembrane region" description="Helical" evidence="1">
    <location>
        <begin position="6"/>
        <end position="23"/>
    </location>
</feature>
<gene>
    <name evidence="2" type="ORF">ACZ11_09630</name>
</gene>
<protein>
    <submittedName>
        <fullName evidence="2">Uncharacterized protein</fullName>
    </submittedName>
</protein>
<dbReference type="PATRIC" id="fig|582475.4.peg.1497"/>
<evidence type="ECO:0000313" key="3">
    <source>
        <dbReference type="Proteomes" id="UP000037326"/>
    </source>
</evidence>
<dbReference type="AlphaFoldDB" id="A0A0K9FE09"/>
<evidence type="ECO:0000256" key="1">
    <source>
        <dbReference type="SAM" id="Phobius"/>
    </source>
</evidence>
<feature type="transmembrane region" description="Helical" evidence="1">
    <location>
        <begin position="35"/>
        <end position="54"/>
    </location>
</feature>
<evidence type="ECO:0000313" key="2">
    <source>
        <dbReference type="EMBL" id="KMY32381.1"/>
    </source>
</evidence>
<dbReference type="GeneID" id="96598517"/>
<reference evidence="3" key="1">
    <citation type="submission" date="2015-07" db="EMBL/GenBank/DDBJ databases">
        <authorList>
            <consortium name="Consortium for Microbial Forensics and Genomics (microFORGE)"/>
            <person name="Knight B.M."/>
            <person name="Roberts D.P."/>
            <person name="Lin D."/>
            <person name="Hari K."/>
            <person name="Fletcher J."/>
            <person name="Melcher U."/>
            <person name="Blagden T."/>
            <person name="Winegar R.A."/>
        </authorList>
    </citation>
    <scope>NUCLEOTIDE SEQUENCE [LARGE SCALE GENOMIC DNA]</scope>
    <source>
        <strain evidence="3">DSM 23493</strain>
    </source>
</reference>
<dbReference type="Proteomes" id="UP000037326">
    <property type="component" value="Unassembled WGS sequence"/>
</dbReference>
<organism evidence="2 3">
    <name type="scientific">Lysinibacillus xylanilyticus</name>
    <dbReference type="NCBI Taxonomy" id="582475"/>
    <lineage>
        <taxon>Bacteria</taxon>
        <taxon>Bacillati</taxon>
        <taxon>Bacillota</taxon>
        <taxon>Bacilli</taxon>
        <taxon>Bacillales</taxon>
        <taxon>Bacillaceae</taxon>
        <taxon>Lysinibacillus</taxon>
    </lineage>
</organism>
<name>A0A0K9FE09_9BACI</name>
<dbReference type="EMBL" id="LFXJ01000005">
    <property type="protein sequence ID" value="KMY32381.1"/>
    <property type="molecule type" value="Genomic_DNA"/>
</dbReference>